<feature type="transmembrane region" description="Helical" evidence="1">
    <location>
        <begin position="126"/>
        <end position="145"/>
    </location>
</feature>
<dbReference type="AlphaFoldDB" id="A0A810QD74"/>
<dbReference type="Proteomes" id="UP000681035">
    <property type="component" value="Chromosome"/>
</dbReference>
<evidence type="ECO:0000313" key="2">
    <source>
        <dbReference type="EMBL" id="BCK82493.1"/>
    </source>
</evidence>
<sequence>MRSVTPMRAAKTGYIIMSVLLCVLGVVLFVWPGVSVAVIGELLGIGMIVFGAVKVAGYLSRDLFRLAFQYDLAFGVLLMALGIVTLTHPGETIGFLCVVYGILVLSDGLFKVQIAVDAKRFGIDRWWAILLAAACAGVLGVLLVLRPGEGAQALTMLLGASLFLDGVMNLLVALLTVKIIRHQQPDVIETDEFEIK</sequence>
<feature type="transmembrane region" description="Helical" evidence="1">
    <location>
        <begin position="12"/>
        <end position="31"/>
    </location>
</feature>
<keyword evidence="3" id="KW-1185">Reference proteome</keyword>
<dbReference type="PANTHER" id="PTHR34989">
    <property type="entry name" value="PROTEIN HDED"/>
    <property type="match status" value="1"/>
</dbReference>
<dbReference type="PANTHER" id="PTHR34989:SF1">
    <property type="entry name" value="PROTEIN HDED"/>
    <property type="match status" value="1"/>
</dbReference>
<evidence type="ECO:0008006" key="4">
    <source>
        <dbReference type="Google" id="ProtNLM"/>
    </source>
</evidence>
<evidence type="ECO:0000256" key="1">
    <source>
        <dbReference type="SAM" id="Phobius"/>
    </source>
</evidence>
<protein>
    <recommendedName>
        <fullName evidence="4">Acid-resistance membrane protein</fullName>
    </recommendedName>
</protein>
<dbReference type="InterPro" id="IPR005325">
    <property type="entry name" value="DUF308_memb"/>
</dbReference>
<accession>A0A810QD74</accession>
<feature type="transmembrane region" description="Helical" evidence="1">
    <location>
        <begin position="37"/>
        <end position="56"/>
    </location>
</feature>
<dbReference type="Pfam" id="PF03729">
    <property type="entry name" value="DUF308"/>
    <property type="match status" value="2"/>
</dbReference>
<dbReference type="RefSeq" id="WP_228298394.1">
    <property type="nucleotide sequence ID" value="NZ_AP023418.1"/>
</dbReference>
<organism evidence="2 3">
    <name type="scientific">Vescimonas coprocola</name>
    <dbReference type="NCBI Taxonomy" id="2714355"/>
    <lineage>
        <taxon>Bacteria</taxon>
        <taxon>Bacillati</taxon>
        <taxon>Bacillota</taxon>
        <taxon>Clostridia</taxon>
        <taxon>Eubacteriales</taxon>
        <taxon>Oscillospiraceae</taxon>
        <taxon>Vescimonas</taxon>
    </lineage>
</organism>
<dbReference type="InterPro" id="IPR052712">
    <property type="entry name" value="Acid_resist_chaperone_HdeD"/>
</dbReference>
<proteinExistence type="predicted"/>
<dbReference type="GO" id="GO:0005886">
    <property type="term" value="C:plasma membrane"/>
    <property type="evidence" value="ECO:0007669"/>
    <property type="project" value="TreeGrafter"/>
</dbReference>
<reference evidence="2" key="1">
    <citation type="submission" date="2020-09" db="EMBL/GenBank/DDBJ databases">
        <title>New species isolated from human feces.</title>
        <authorList>
            <person name="Kitahara M."/>
            <person name="Shigeno Y."/>
            <person name="Shime M."/>
            <person name="Matsumoto Y."/>
            <person name="Nakamura S."/>
            <person name="Motooka D."/>
            <person name="Fukuoka S."/>
            <person name="Nishikawa H."/>
            <person name="Benno Y."/>
        </authorList>
    </citation>
    <scope>NUCLEOTIDE SEQUENCE</scope>
    <source>
        <strain evidence="2">MM50</strain>
    </source>
</reference>
<dbReference type="KEGG" id="vcop:MM50RIKEN_22560"/>
<keyword evidence="1" id="KW-1133">Transmembrane helix</keyword>
<name>A0A810QD74_9FIRM</name>
<dbReference type="EMBL" id="AP023418">
    <property type="protein sequence ID" value="BCK82493.1"/>
    <property type="molecule type" value="Genomic_DNA"/>
</dbReference>
<keyword evidence="1" id="KW-0472">Membrane</keyword>
<feature type="transmembrane region" description="Helical" evidence="1">
    <location>
        <begin position="93"/>
        <end position="114"/>
    </location>
</feature>
<evidence type="ECO:0000313" key="3">
    <source>
        <dbReference type="Proteomes" id="UP000681035"/>
    </source>
</evidence>
<keyword evidence="1" id="KW-0812">Transmembrane</keyword>
<feature type="transmembrane region" description="Helical" evidence="1">
    <location>
        <begin position="68"/>
        <end position="87"/>
    </location>
</feature>
<feature type="transmembrane region" description="Helical" evidence="1">
    <location>
        <begin position="151"/>
        <end position="175"/>
    </location>
</feature>
<gene>
    <name evidence="2" type="ORF">MM50RIKEN_22560</name>
</gene>